<gene>
    <name evidence="1" type="ORF">ACFQSB_33040</name>
</gene>
<proteinExistence type="predicted"/>
<sequence>MAVLMSSATDLFKPLYGHFILADQDGLTDDSEQPWELGGDWFETTPNVMVIRTAASEDPLGLHTAGFAFETWNGRPPSSSAEAWDTYVSDQVLLTSGRINLTDIEGGTSPVTIDLGAGGQVWYVRAHVRVRRLTDGEIAEYELDAEDYEAESFLLQFWPATGQ</sequence>
<reference evidence="2" key="1">
    <citation type="journal article" date="2019" name="Int. J. Syst. Evol. Microbiol.">
        <title>The Global Catalogue of Microorganisms (GCM) 10K type strain sequencing project: providing services to taxonomists for standard genome sequencing and annotation.</title>
        <authorList>
            <consortium name="The Broad Institute Genomics Platform"/>
            <consortium name="The Broad Institute Genome Sequencing Center for Infectious Disease"/>
            <person name="Wu L."/>
            <person name="Ma J."/>
        </authorList>
    </citation>
    <scope>NUCLEOTIDE SEQUENCE [LARGE SCALE GENOMIC DNA]</scope>
    <source>
        <strain evidence="2">CECT 7649</strain>
    </source>
</reference>
<protein>
    <submittedName>
        <fullName evidence="1">Uncharacterized protein</fullName>
    </submittedName>
</protein>
<dbReference type="EMBL" id="JBHTCG010000033">
    <property type="protein sequence ID" value="MFC7387077.1"/>
    <property type="molecule type" value="Genomic_DNA"/>
</dbReference>
<dbReference type="RefSeq" id="WP_380830744.1">
    <property type="nucleotide sequence ID" value="NZ_JBHTCG010000033.1"/>
</dbReference>
<evidence type="ECO:0000313" key="2">
    <source>
        <dbReference type="Proteomes" id="UP001596496"/>
    </source>
</evidence>
<dbReference type="Proteomes" id="UP001596496">
    <property type="component" value="Unassembled WGS sequence"/>
</dbReference>
<accession>A0ABW2PCE7</accession>
<evidence type="ECO:0000313" key="1">
    <source>
        <dbReference type="EMBL" id="MFC7387077.1"/>
    </source>
</evidence>
<name>A0ABW2PCE7_9ACTN</name>
<organism evidence="1 2">
    <name type="scientific">Sphaerisporangium rhizosphaerae</name>
    <dbReference type="NCBI Taxonomy" id="2269375"/>
    <lineage>
        <taxon>Bacteria</taxon>
        <taxon>Bacillati</taxon>
        <taxon>Actinomycetota</taxon>
        <taxon>Actinomycetes</taxon>
        <taxon>Streptosporangiales</taxon>
        <taxon>Streptosporangiaceae</taxon>
        <taxon>Sphaerisporangium</taxon>
    </lineage>
</organism>
<keyword evidence="2" id="KW-1185">Reference proteome</keyword>
<comment type="caution">
    <text evidence="1">The sequence shown here is derived from an EMBL/GenBank/DDBJ whole genome shotgun (WGS) entry which is preliminary data.</text>
</comment>